<dbReference type="PROSITE" id="PS50949">
    <property type="entry name" value="HTH_GNTR"/>
    <property type="match status" value="1"/>
</dbReference>
<dbReference type="SUPFAM" id="SSF46785">
    <property type="entry name" value="Winged helix' DNA-binding domain"/>
    <property type="match status" value="1"/>
</dbReference>
<dbReference type="Proteomes" id="UP001524642">
    <property type="component" value="Unassembled WGS sequence"/>
</dbReference>
<sequence>MTHLQRPSPQPEERKGPRFSPARPRRAIEEITSQIQRMIADGALQPGDKLPAERILAAQLEVSRNTLREALRMLEITGTLSLRKGARGGSFVAERGEQASGDQRMGPLALTDFSVADLTNAIRAVTIMLLQEALPACTEADLAAMEANVDRAEALKDDPGQRSELMIQFYHLLAEASGNRVLVALADALVGMLRDWVTRIGSVSDDRVIRARRALLECLRRRDSEEALQVVERYLHELHKYWLDGGSQHPSGKHPRRRAPAANG</sequence>
<dbReference type="InterPro" id="IPR036390">
    <property type="entry name" value="WH_DNA-bd_sf"/>
</dbReference>
<evidence type="ECO:0000256" key="3">
    <source>
        <dbReference type="ARBA" id="ARBA00023163"/>
    </source>
</evidence>
<evidence type="ECO:0000256" key="1">
    <source>
        <dbReference type="ARBA" id="ARBA00023015"/>
    </source>
</evidence>
<feature type="domain" description="HTH gntR-type" evidence="5">
    <location>
        <begin position="25"/>
        <end position="95"/>
    </location>
</feature>
<dbReference type="EMBL" id="JANJOU010000026">
    <property type="protein sequence ID" value="MCR0984904.1"/>
    <property type="molecule type" value="Genomic_DNA"/>
</dbReference>
<dbReference type="Pfam" id="PF07729">
    <property type="entry name" value="FCD"/>
    <property type="match status" value="1"/>
</dbReference>
<proteinExistence type="predicted"/>
<dbReference type="Gene3D" id="1.20.120.530">
    <property type="entry name" value="GntR ligand-binding domain-like"/>
    <property type="match status" value="1"/>
</dbReference>
<dbReference type="PRINTS" id="PR00035">
    <property type="entry name" value="HTHGNTR"/>
</dbReference>
<dbReference type="Gene3D" id="1.10.10.10">
    <property type="entry name" value="Winged helix-like DNA-binding domain superfamily/Winged helix DNA-binding domain"/>
    <property type="match status" value="1"/>
</dbReference>
<dbReference type="InterPro" id="IPR008920">
    <property type="entry name" value="TF_FadR/GntR_C"/>
</dbReference>
<evidence type="ECO:0000256" key="2">
    <source>
        <dbReference type="ARBA" id="ARBA00023125"/>
    </source>
</evidence>
<evidence type="ECO:0000313" key="6">
    <source>
        <dbReference type="EMBL" id="MCR0984904.1"/>
    </source>
</evidence>
<feature type="region of interest" description="Disordered" evidence="4">
    <location>
        <begin position="245"/>
        <end position="264"/>
    </location>
</feature>
<dbReference type="Pfam" id="PF00392">
    <property type="entry name" value="GntR"/>
    <property type="match status" value="1"/>
</dbReference>
<dbReference type="RefSeq" id="WP_257718556.1">
    <property type="nucleotide sequence ID" value="NZ_JANJOU010000026.1"/>
</dbReference>
<dbReference type="CDD" id="cd07377">
    <property type="entry name" value="WHTH_GntR"/>
    <property type="match status" value="1"/>
</dbReference>
<keyword evidence="3" id="KW-0804">Transcription</keyword>
<comment type="caution">
    <text evidence="6">The sequence shown here is derived from an EMBL/GenBank/DDBJ whole genome shotgun (WGS) entry which is preliminary data.</text>
</comment>
<dbReference type="PANTHER" id="PTHR43537">
    <property type="entry name" value="TRANSCRIPTIONAL REGULATOR, GNTR FAMILY"/>
    <property type="match status" value="1"/>
</dbReference>
<dbReference type="SMART" id="SM00895">
    <property type="entry name" value="FCD"/>
    <property type="match status" value="1"/>
</dbReference>
<name>A0ABT1XD34_9PROT</name>
<gene>
    <name evidence="6" type="ORF">NRP21_22865</name>
</gene>
<reference evidence="6 7" key="1">
    <citation type="submission" date="2022-06" db="EMBL/GenBank/DDBJ databases">
        <title>Roseomonas CN29.</title>
        <authorList>
            <person name="Cheng Y."/>
            <person name="He X."/>
        </authorList>
    </citation>
    <scope>NUCLEOTIDE SEQUENCE [LARGE SCALE GENOMIC DNA]</scope>
    <source>
        <strain evidence="6 7">CN29</strain>
    </source>
</reference>
<evidence type="ECO:0000313" key="7">
    <source>
        <dbReference type="Proteomes" id="UP001524642"/>
    </source>
</evidence>
<dbReference type="PANTHER" id="PTHR43537:SF5">
    <property type="entry name" value="UXU OPERON TRANSCRIPTIONAL REGULATOR"/>
    <property type="match status" value="1"/>
</dbReference>
<keyword evidence="1" id="KW-0805">Transcription regulation</keyword>
<evidence type="ECO:0000256" key="4">
    <source>
        <dbReference type="SAM" id="MobiDB-lite"/>
    </source>
</evidence>
<protein>
    <submittedName>
        <fullName evidence="6">GntR family transcriptional regulator</fullName>
    </submittedName>
</protein>
<dbReference type="SMART" id="SM00345">
    <property type="entry name" value="HTH_GNTR"/>
    <property type="match status" value="1"/>
</dbReference>
<accession>A0ABT1XD34</accession>
<evidence type="ECO:0000259" key="5">
    <source>
        <dbReference type="PROSITE" id="PS50949"/>
    </source>
</evidence>
<dbReference type="SUPFAM" id="SSF48008">
    <property type="entry name" value="GntR ligand-binding domain-like"/>
    <property type="match status" value="1"/>
</dbReference>
<dbReference type="InterPro" id="IPR036388">
    <property type="entry name" value="WH-like_DNA-bd_sf"/>
</dbReference>
<dbReference type="InterPro" id="IPR000524">
    <property type="entry name" value="Tscrpt_reg_HTH_GntR"/>
</dbReference>
<keyword evidence="2" id="KW-0238">DNA-binding</keyword>
<keyword evidence="7" id="KW-1185">Reference proteome</keyword>
<dbReference type="InterPro" id="IPR011711">
    <property type="entry name" value="GntR_C"/>
</dbReference>
<organism evidence="6 7">
    <name type="scientific">Roseomonas populi</name>
    <dbReference type="NCBI Taxonomy" id="3121582"/>
    <lineage>
        <taxon>Bacteria</taxon>
        <taxon>Pseudomonadati</taxon>
        <taxon>Pseudomonadota</taxon>
        <taxon>Alphaproteobacteria</taxon>
        <taxon>Acetobacterales</taxon>
        <taxon>Roseomonadaceae</taxon>
        <taxon>Roseomonas</taxon>
    </lineage>
</organism>
<feature type="compositionally biased region" description="Basic residues" evidence="4">
    <location>
        <begin position="251"/>
        <end position="264"/>
    </location>
</feature>
<feature type="region of interest" description="Disordered" evidence="4">
    <location>
        <begin position="1"/>
        <end position="25"/>
    </location>
</feature>